<reference evidence="3 4" key="1">
    <citation type="submission" date="2016-11" db="EMBL/GenBank/DDBJ databases">
        <authorList>
            <person name="Jaros S."/>
            <person name="Januszkiewicz K."/>
            <person name="Wedrychowicz H."/>
        </authorList>
    </citation>
    <scope>NUCLEOTIDE SEQUENCE [LARGE SCALE GENOMIC DNA]</scope>
    <source>
        <strain evidence="3 4">DSM 15212</strain>
    </source>
</reference>
<dbReference type="GO" id="GO:0042802">
    <property type="term" value="F:identical protein binding"/>
    <property type="evidence" value="ECO:0007669"/>
    <property type="project" value="TreeGrafter"/>
</dbReference>
<keyword evidence="1" id="KW-0472">Membrane</keyword>
<evidence type="ECO:0000256" key="1">
    <source>
        <dbReference type="SAM" id="Phobius"/>
    </source>
</evidence>
<sequence>MRVYYKTLINQRTPLVLYSISTIVILGALISIFNSFPKGYMKAVTSFGILIFFVYIIITMIYILLNINLVKEKERYNKKQKEYEYLKLYTDIIENLLENMRNFKHDLSNIMLSLKGFIDNKDIEGLEEYYYKEIVTEKKKLDNRSIYLLKHVKNQSLKGLLIAKFNVCMELGLKINVEIFQDIKELLISTVDVCRIIGIMLDNVIEAAKHSTEKKVFFGIYNEENNISIIIGNSFSAKLNLEKIFKRGYSNKGGDRGLGLSIVKDIIDKKYNNVLLNTSMEYNLFIQEIIILSR</sequence>
<evidence type="ECO:0000313" key="4">
    <source>
        <dbReference type="Proteomes" id="UP000184465"/>
    </source>
</evidence>
<keyword evidence="1" id="KW-1133">Transmembrane helix</keyword>
<dbReference type="Gene3D" id="3.30.565.10">
    <property type="entry name" value="Histidine kinase-like ATPase, C-terminal domain"/>
    <property type="match status" value="1"/>
</dbReference>
<organism evidence="3 4">
    <name type="scientific">Paramaledivibacter caminithermalis (strain DSM 15212 / CIP 107654 / DViRD3)</name>
    <name type="common">Clostridium caminithermale</name>
    <dbReference type="NCBI Taxonomy" id="1121301"/>
    <lineage>
        <taxon>Bacteria</taxon>
        <taxon>Bacillati</taxon>
        <taxon>Bacillota</taxon>
        <taxon>Clostridia</taxon>
        <taxon>Peptostreptococcales</taxon>
        <taxon>Caminicellaceae</taxon>
        <taxon>Paramaledivibacter</taxon>
    </lineage>
</organism>
<dbReference type="InterPro" id="IPR036890">
    <property type="entry name" value="HATPase_C_sf"/>
</dbReference>
<keyword evidence="1" id="KW-0812">Transmembrane</keyword>
<accession>A0A1M6SDA0</accession>
<dbReference type="Pfam" id="PF14501">
    <property type="entry name" value="HATPase_c_5"/>
    <property type="match status" value="1"/>
</dbReference>
<keyword evidence="3" id="KW-0418">Kinase</keyword>
<evidence type="ECO:0000313" key="3">
    <source>
        <dbReference type="EMBL" id="SHK42517.1"/>
    </source>
</evidence>
<feature type="transmembrane region" description="Helical" evidence="1">
    <location>
        <begin position="15"/>
        <end position="36"/>
    </location>
</feature>
<proteinExistence type="predicted"/>
<dbReference type="OrthoDB" id="1656061at2"/>
<dbReference type="SUPFAM" id="SSF55874">
    <property type="entry name" value="ATPase domain of HSP90 chaperone/DNA topoisomerase II/histidine kinase"/>
    <property type="match status" value="1"/>
</dbReference>
<dbReference type="InterPro" id="IPR032834">
    <property type="entry name" value="NatK-like_C"/>
</dbReference>
<dbReference type="GO" id="GO:0016301">
    <property type="term" value="F:kinase activity"/>
    <property type="evidence" value="ECO:0007669"/>
    <property type="project" value="UniProtKB-KW"/>
</dbReference>
<gene>
    <name evidence="3" type="ORF">SAMN02745912_03270</name>
</gene>
<dbReference type="Proteomes" id="UP000184465">
    <property type="component" value="Unassembled WGS sequence"/>
</dbReference>
<keyword evidence="4" id="KW-1185">Reference proteome</keyword>
<protein>
    <submittedName>
        <fullName evidence="3">Two-component system, AgrA family, sensor histidine kinase AgrC</fullName>
    </submittedName>
</protein>
<name>A0A1M6SDA0_PARC5</name>
<dbReference type="PANTHER" id="PTHR40448">
    <property type="entry name" value="TWO-COMPONENT SENSOR HISTIDINE KINASE"/>
    <property type="match status" value="1"/>
</dbReference>
<dbReference type="AlphaFoldDB" id="A0A1M6SDA0"/>
<dbReference type="STRING" id="1121301.SAMN02745912_03270"/>
<dbReference type="PANTHER" id="PTHR40448:SF1">
    <property type="entry name" value="TWO-COMPONENT SENSOR HISTIDINE KINASE"/>
    <property type="match status" value="1"/>
</dbReference>
<dbReference type="EMBL" id="FRAG01000059">
    <property type="protein sequence ID" value="SHK42517.1"/>
    <property type="molecule type" value="Genomic_DNA"/>
</dbReference>
<feature type="domain" description="Sensor histidine kinase NatK-like C-terminal" evidence="2">
    <location>
        <begin position="190"/>
        <end position="291"/>
    </location>
</feature>
<evidence type="ECO:0000259" key="2">
    <source>
        <dbReference type="Pfam" id="PF14501"/>
    </source>
</evidence>
<feature type="transmembrane region" description="Helical" evidence="1">
    <location>
        <begin position="48"/>
        <end position="70"/>
    </location>
</feature>
<keyword evidence="3" id="KW-0808">Transferase</keyword>